<dbReference type="RefSeq" id="WP_005063652.1">
    <property type="nucleotide sequence ID" value="NZ_AP022621.1"/>
</dbReference>
<reference evidence="1 2" key="1">
    <citation type="submission" date="2015-03" db="EMBL/GenBank/DDBJ databases">
        <authorList>
            <person name="Murphy D."/>
        </authorList>
    </citation>
    <scope>NUCLEOTIDE SEQUENCE [LARGE SCALE GENOMIC DNA]</scope>
    <source>
        <strain evidence="1 2">PAP088</strain>
    </source>
</reference>
<name>A0A0U0YJK5_9MYCO</name>
<gene>
    <name evidence="1" type="ORF">ERS075579_03443</name>
</gene>
<dbReference type="InterPro" id="IPR023393">
    <property type="entry name" value="START-like_dom_sf"/>
</dbReference>
<dbReference type="AlphaFoldDB" id="A0A0U0YJK5"/>
<evidence type="ECO:0000313" key="2">
    <source>
        <dbReference type="Proteomes" id="UP000045782"/>
    </source>
</evidence>
<accession>A0A0U0YJK5</accession>
<dbReference type="EMBL" id="CSWP01000007">
    <property type="protein sequence ID" value="CPV62354.1"/>
    <property type="molecule type" value="Genomic_DNA"/>
</dbReference>
<dbReference type="Pfam" id="PF10604">
    <property type="entry name" value="Polyketide_cyc2"/>
    <property type="match status" value="1"/>
</dbReference>
<proteinExistence type="predicted"/>
<dbReference type="SUPFAM" id="SSF55961">
    <property type="entry name" value="Bet v1-like"/>
    <property type="match status" value="1"/>
</dbReference>
<dbReference type="InterPro" id="IPR019587">
    <property type="entry name" value="Polyketide_cyclase/dehydratase"/>
</dbReference>
<evidence type="ECO:0000313" key="1">
    <source>
        <dbReference type="EMBL" id="CPV62354.1"/>
    </source>
</evidence>
<organism evidence="1 2">
    <name type="scientific">Mycobacteroides abscessus</name>
    <dbReference type="NCBI Taxonomy" id="36809"/>
    <lineage>
        <taxon>Bacteria</taxon>
        <taxon>Bacillati</taxon>
        <taxon>Actinomycetota</taxon>
        <taxon>Actinomycetes</taxon>
        <taxon>Mycobacteriales</taxon>
        <taxon>Mycobacteriaceae</taxon>
        <taxon>Mycobacteroides</taxon>
    </lineage>
</organism>
<dbReference type="Gene3D" id="3.30.530.20">
    <property type="match status" value="1"/>
</dbReference>
<sequence length="161" mass="17522">MPSLDAVDEAFLSSAPVRASHTISVPVSADTVWRELTNDTTLRWLAPGIRVVWGSPRAGVGAVRKIGPVVGPKVNEHYFLWEEGRRKAFYVTSLPVPIPGIRAFAEDYVVTPTEHGADFTWAWAIDGTGPIRNATPAVDAIVGFSMKRTKAYFDKIAASGR</sequence>
<dbReference type="Proteomes" id="UP000045782">
    <property type="component" value="Unassembled WGS sequence"/>
</dbReference>
<protein>
    <submittedName>
        <fullName evidence="1">Polyketide cyclase/dehydrase and lipid transport</fullName>
    </submittedName>
</protein>